<dbReference type="InterPro" id="IPR002037">
    <property type="entry name" value="Glyco_hydro_8"/>
</dbReference>
<gene>
    <name evidence="5" type="ORF">DY78_GL001041</name>
</gene>
<sequence>MAVNGLKLSVLWIRRTIVKFTWRLWGLVLIVVTVYIGIIGYIRLDSSQRLRKEFYKTWKNNYVVAVNQKQSLINTSDADHKVSTLSEAQGYGMLISVQASKLGLGGKHTFNKLYQYYMHHRIKSTQLMSWRQTRNNYGKWSNEQTSATDGDLMIAQSLFLASKKWPQKKYYANQLRLLLNDILKYETNQHTQVLTVGNWATPTSNSANLMRSSDVMPTAFEQFYKFSHNRQWLVIKTAMLNRLFQLSEKHKSGLVPDFAWVTQHSTSPAKSTRIPDKYANDYYYNACRVPMLLATSHDPLAQKTVKSMLHFFANHTTVTAGYTMRGKPLNDYQSASFSAPLLMATSWHRNQGYDSLFFHEQWIFAKAMTKHDYYNATLTMYALMFSSI</sequence>
<dbReference type="Proteomes" id="UP000050920">
    <property type="component" value="Unassembled WGS sequence"/>
</dbReference>
<evidence type="ECO:0000313" key="5">
    <source>
        <dbReference type="EMBL" id="KRO29301.1"/>
    </source>
</evidence>
<dbReference type="GO" id="GO:0004553">
    <property type="term" value="F:hydrolase activity, hydrolyzing O-glycosyl compounds"/>
    <property type="evidence" value="ECO:0007669"/>
    <property type="project" value="InterPro"/>
</dbReference>
<protein>
    <submittedName>
        <fullName evidence="5">Endoglucanase</fullName>
    </submittedName>
</protein>
<evidence type="ECO:0000313" key="6">
    <source>
        <dbReference type="Proteomes" id="UP000050920"/>
    </source>
</evidence>
<dbReference type="PRINTS" id="PR00735">
    <property type="entry name" value="GLHYDRLASE8"/>
</dbReference>
<feature type="transmembrane region" description="Helical" evidence="4">
    <location>
        <begin position="20"/>
        <end position="42"/>
    </location>
</feature>
<dbReference type="SUPFAM" id="SSF48208">
    <property type="entry name" value="Six-hairpin glycosidases"/>
    <property type="match status" value="1"/>
</dbReference>
<dbReference type="InterPro" id="IPR012341">
    <property type="entry name" value="6hp_glycosidase-like_sf"/>
</dbReference>
<comment type="caution">
    <text evidence="5">The sequence shown here is derived from an EMBL/GenBank/DDBJ whole genome shotgun (WGS) entry which is preliminary data.</text>
</comment>
<organism evidence="5 6">
    <name type="scientific">Lactiplantibacillus fabifermentans DSM 21115</name>
    <dbReference type="NCBI Taxonomy" id="1413187"/>
    <lineage>
        <taxon>Bacteria</taxon>
        <taxon>Bacillati</taxon>
        <taxon>Bacillota</taxon>
        <taxon>Bacilli</taxon>
        <taxon>Lactobacillales</taxon>
        <taxon>Lactobacillaceae</taxon>
        <taxon>Lactiplantibacillus</taxon>
    </lineage>
</organism>
<dbReference type="Pfam" id="PF01270">
    <property type="entry name" value="Glyco_hydro_8"/>
    <property type="match status" value="1"/>
</dbReference>
<evidence type="ECO:0000256" key="4">
    <source>
        <dbReference type="SAM" id="Phobius"/>
    </source>
</evidence>
<dbReference type="AlphaFoldDB" id="A0A0R2NUA6"/>
<evidence type="ECO:0000256" key="2">
    <source>
        <dbReference type="ARBA" id="ARBA00022801"/>
    </source>
</evidence>
<name>A0A0R2NUA6_9LACO</name>
<evidence type="ECO:0000256" key="1">
    <source>
        <dbReference type="ARBA" id="ARBA00009209"/>
    </source>
</evidence>
<keyword evidence="4" id="KW-0812">Transmembrane</keyword>
<keyword evidence="2" id="KW-0378">Hydrolase</keyword>
<comment type="similarity">
    <text evidence="1">Belongs to the glycosyl hydrolase 8 (cellulase D) family.</text>
</comment>
<dbReference type="Gene3D" id="1.50.10.10">
    <property type="match status" value="1"/>
</dbReference>
<keyword evidence="6" id="KW-1185">Reference proteome</keyword>
<dbReference type="GO" id="GO:0005975">
    <property type="term" value="P:carbohydrate metabolic process"/>
    <property type="evidence" value="ECO:0007669"/>
    <property type="project" value="InterPro"/>
</dbReference>
<keyword evidence="4" id="KW-1133">Transmembrane helix</keyword>
<accession>A0A0R2NUA6</accession>
<dbReference type="InterPro" id="IPR008928">
    <property type="entry name" value="6-hairpin_glycosidase_sf"/>
</dbReference>
<dbReference type="EMBL" id="AYGX02000012">
    <property type="protein sequence ID" value="KRO29301.1"/>
    <property type="molecule type" value="Genomic_DNA"/>
</dbReference>
<keyword evidence="3" id="KW-0326">Glycosidase</keyword>
<keyword evidence="4" id="KW-0472">Membrane</keyword>
<evidence type="ECO:0000256" key="3">
    <source>
        <dbReference type="ARBA" id="ARBA00023295"/>
    </source>
</evidence>
<reference evidence="5 6" key="1">
    <citation type="journal article" date="2015" name="Genome Announc.">
        <title>Expanding the biotechnology potential of lactobacilli through comparative genomics of 213 strains and associated genera.</title>
        <authorList>
            <person name="Sun Z."/>
            <person name="Harris H.M."/>
            <person name="McCann A."/>
            <person name="Guo C."/>
            <person name="Argimon S."/>
            <person name="Zhang W."/>
            <person name="Yang X."/>
            <person name="Jeffery I.B."/>
            <person name="Cooney J.C."/>
            <person name="Kagawa T.F."/>
            <person name="Liu W."/>
            <person name="Song Y."/>
            <person name="Salvetti E."/>
            <person name="Wrobel A."/>
            <person name="Rasinkangas P."/>
            <person name="Parkhill J."/>
            <person name="Rea M.C."/>
            <person name="O'Sullivan O."/>
            <person name="Ritari J."/>
            <person name="Douillard F.P."/>
            <person name="Paul Ross R."/>
            <person name="Yang R."/>
            <person name="Briner A.E."/>
            <person name="Felis G.E."/>
            <person name="de Vos W.M."/>
            <person name="Barrangou R."/>
            <person name="Klaenhammer T.R."/>
            <person name="Caufield P.W."/>
            <person name="Cui Y."/>
            <person name="Zhang H."/>
            <person name="O'Toole P.W."/>
        </authorList>
    </citation>
    <scope>NUCLEOTIDE SEQUENCE [LARGE SCALE GENOMIC DNA]</scope>
    <source>
        <strain evidence="5 6">DSM 21115</strain>
    </source>
</reference>
<proteinExistence type="inferred from homology"/>